<dbReference type="Pfam" id="PF08280">
    <property type="entry name" value="HTH_Mga"/>
    <property type="match status" value="1"/>
</dbReference>
<dbReference type="AlphaFoldDB" id="A0A168Q6W2"/>
<dbReference type="PANTHER" id="PTHR30185:SF18">
    <property type="entry name" value="TRANSCRIPTIONAL REGULATOR MTLR"/>
    <property type="match status" value="1"/>
</dbReference>
<keyword evidence="1" id="KW-0805">Transcription regulation</keyword>
<evidence type="ECO:0000259" key="4">
    <source>
        <dbReference type="Pfam" id="PF08280"/>
    </source>
</evidence>
<evidence type="ECO:0000313" key="5">
    <source>
        <dbReference type="EMBL" id="OAB47449.1"/>
    </source>
</evidence>
<dbReference type="OrthoDB" id="1711164at2"/>
<dbReference type="PANTHER" id="PTHR30185">
    <property type="entry name" value="CRYPTIC BETA-GLUCOSIDE BGL OPERON ANTITERMINATOR"/>
    <property type="match status" value="1"/>
</dbReference>
<name>A0A168Q6W2_9BACL</name>
<evidence type="ECO:0000313" key="6">
    <source>
        <dbReference type="Proteomes" id="UP000077355"/>
    </source>
</evidence>
<feature type="domain" description="M protein trans-acting positive regulator (MGA) HTH" evidence="4">
    <location>
        <begin position="10"/>
        <end position="60"/>
    </location>
</feature>
<reference evidence="5 6" key="1">
    <citation type="submission" date="2016-03" db="EMBL/GenBank/DDBJ databases">
        <title>Draft genome sequence of Paenibacillus antarcticus CECT 5836.</title>
        <authorList>
            <person name="Shin S.-K."/>
            <person name="Yi H."/>
        </authorList>
    </citation>
    <scope>NUCLEOTIDE SEQUENCE [LARGE SCALE GENOMIC DNA]</scope>
    <source>
        <strain evidence="5 6">CECT 5836</strain>
    </source>
</reference>
<dbReference type="Pfam" id="PF05043">
    <property type="entry name" value="Mga"/>
    <property type="match status" value="1"/>
</dbReference>
<comment type="caution">
    <text evidence="5">The sequence shown here is derived from an EMBL/GenBank/DDBJ whole genome shotgun (WGS) entry which is preliminary data.</text>
</comment>
<feature type="domain" description="Mga helix-turn-helix" evidence="3">
    <location>
        <begin position="73"/>
        <end position="158"/>
    </location>
</feature>
<dbReference type="InterPro" id="IPR013199">
    <property type="entry name" value="HTH_Mga_DNA-bd_dom"/>
</dbReference>
<dbReference type="Gene3D" id="3.40.50.2300">
    <property type="match status" value="1"/>
</dbReference>
<proteinExistence type="predicted"/>
<evidence type="ECO:0000256" key="2">
    <source>
        <dbReference type="ARBA" id="ARBA00023163"/>
    </source>
</evidence>
<dbReference type="InterPro" id="IPR007737">
    <property type="entry name" value="Mga_HTH"/>
</dbReference>
<dbReference type="InterPro" id="IPR050661">
    <property type="entry name" value="BglG_antiterminators"/>
</dbReference>
<protein>
    <submittedName>
        <fullName evidence="5">Transcriptional antiterminator BglG</fullName>
    </submittedName>
</protein>
<keyword evidence="6" id="KW-1185">Reference proteome</keyword>
<keyword evidence="2" id="KW-0804">Transcription</keyword>
<accession>A0A168Q6W2</accession>
<dbReference type="RefSeq" id="WP_068647935.1">
    <property type="nucleotide sequence ID" value="NZ_CP043611.1"/>
</dbReference>
<dbReference type="EMBL" id="LVJI01000007">
    <property type="protein sequence ID" value="OAB47449.1"/>
    <property type="molecule type" value="Genomic_DNA"/>
</dbReference>
<sequence length="478" mass="56100">MDKGFTLASQLLTLLDMEQRWFTLSEVEQSLGISDKTIRKMVEEISKQLPPTVIIEVSRGKGIFLRRDGRSKTISEVISSMFRQTIFYRLMNVLFTNIGRLSVEELAGTLFMSTSSLKKLIVELNNNDLQAYKLRITSSTPMIKGNEMNIRYFYWKLYCDAYEFAGWPFENVDFTYINQLITNTENEKNIVYFINSKRRLSFLLAIVVERVAIGKCVKIDEYSYPWGKGFFYFPVKTFAKSLEETFSIEFPESEIFFMQSLASLSQYHYYEGSQITPMKEIELHKDKEEYQMGNLLLTQLAKVYPNLDMEERFILEIYAFFDKLLIDNAIPEWMMISKSNLTTYVQKECQQIYQELQTCMETWNKAYPSFLYSDYHLTKLTLMVRSSLRYKRKRAFLVIGEEFSIRHYIADLIKKEIGDQLIMDTSIMKGLTDEMMQEHQIDLVISNIPVTLKTVPVVIISTIPSKRDLDNIRKELLI</sequence>
<evidence type="ECO:0000259" key="3">
    <source>
        <dbReference type="Pfam" id="PF05043"/>
    </source>
</evidence>
<organism evidence="5 6">
    <name type="scientific">Paenibacillus antarcticus</name>
    <dbReference type="NCBI Taxonomy" id="253703"/>
    <lineage>
        <taxon>Bacteria</taxon>
        <taxon>Bacillati</taxon>
        <taxon>Bacillota</taxon>
        <taxon>Bacilli</taxon>
        <taxon>Bacillales</taxon>
        <taxon>Paenibacillaceae</taxon>
        <taxon>Paenibacillus</taxon>
    </lineage>
</organism>
<dbReference type="Proteomes" id="UP000077355">
    <property type="component" value="Unassembled WGS sequence"/>
</dbReference>
<gene>
    <name evidence="5" type="ORF">PBAT_07095</name>
</gene>
<evidence type="ECO:0000256" key="1">
    <source>
        <dbReference type="ARBA" id="ARBA00023015"/>
    </source>
</evidence>